<reference evidence="1 2" key="1">
    <citation type="submission" date="2015-07" db="EMBL/GenBank/DDBJ databases">
        <title>Genome sequencing project for genomic taxonomy and phylogenomics of Bacillus-like bacteria.</title>
        <authorList>
            <person name="Liu B."/>
            <person name="Wang J."/>
            <person name="Zhu Y."/>
            <person name="Liu G."/>
            <person name="Chen Q."/>
            <person name="Chen Z."/>
            <person name="Che J."/>
            <person name="Ge C."/>
            <person name="Shi H."/>
            <person name="Pan Z."/>
            <person name="Liu X."/>
        </authorList>
    </citation>
    <scope>NUCLEOTIDE SEQUENCE [LARGE SCALE GENOMIC DNA]</scope>
    <source>
        <strain evidence="1 2">DSM 54</strain>
    </source>
</reference>
<dbReference type="Proteomes" id="UP000037977">
    <property type="component" value="Unassembled WGS sequence"/>
</dbReference>
<comment type="caution">
    <text evidence="1">The sequence shown here is derived from an EMBL/GenBank/DDBJ whole genome shotgun (WGS) entry which is preliminary data.</text>
</comment>
<dbReference type="STRING" id="33935.ADM90_15750"/>
<keyword evidence="2" id="KW-1185">Reference proteome</keyword>
<dbReference type="AlphaFoldDB" id="A0A0M9DI49"/>
<dbReference type="OrthoDB" id="6194834at2"/>
<dbReference type="RefSeq" id="WP_053995895.1">
    <property type="nucleotide sequence ID" value="NZ_CP065643.1"/>
</dbReference>
<organism evidence="1 2">
    <name type="scientific">Lysinibacillus macroides</name>
    <dbReference type="NCBI Taxonomy" id="33935"/>
    <lineage>
        <taxon>Bacteria</taxon>
        <taxon>Bacillati</taxon>
        <taxon>Bacillota</taxon>
        <taxon>Bacilli</taxon>
        <taxon>Bacillales</taxon>
        <taxon>Bacillaceae</taxon>
        <taxon>Lysinibacillus</taxon>
    </lineage>
</organism>
<accession>A0A0M9DI49</accession>
<dbReference type="PATRIC" id="fig|33935.3.peg.1888"/>
<name>A0A0M9DI49_9BACI</name>
<gene>
    <name evidence="1" type="ORF">ADM90_15750</name>
</gene>
<evidence type="ECO:0000313" key="2">
    <source>
        <dbReference type="Proteomes" id="UP000037977"/>
    </source>
</evidence>
<sequence>MKKVGVVLLILIVGVITLGFVNKWYYPALPLDALTSKEALQKLKTSNQKIVEIGTNSNVTWYMTKNPEKGMLAADETIKQFISRNGWEFNEKNGSGLFFEKNGERLIVSTEMWTSRYVLIKVPSNATF</sequence>
<protein>
    <submittedName>
        <fullName evidence="1">Uncharacterized protein</fullName>
    </submittedName>
</protein>
<dbReference type="EMBL" id="LGCI01000010">
    <property type="protein sequence ID" value="KOY80652.1"/>
    <property type="molecule type" value="Genomic_DNA"/>
</dbReference>
<proteinExistence type="predicted"/>
<evidence type="ECO:0000313" key="1">
    <source>
        <dbReference type="EMBL" id="KOY80652.1"/>
    </source>
</evidence>